<sequence length="35" mass="4087">DIKKRVKLMPNPEKAVIKRILSELKGEDKYKLFTG</sequence>
<gene>
    <name evidence="1" type="ORF">S06H3_66475</name>
</gene>
<organism evidence="1">
    <name type="scientific">marine sediment metagenome</name>
    <dbReference type="NCBI Taxonomy" id="412755"/>
    <lineage>
        <taxon>unclassified sequences</taxon>
        <taxon>metagenomes</taxon>
        <taxon>ecological metagenomes</taxon>
    </lineage>
</organism>
<dbReference type="SUPFAM" id="SSF160975">
    <property type="entry name" value="AF1531-like"/>
    <property type="match status" value="1"/>
</dbReference>
<reference evidence="1" key="1">
    <citation type="journal article" date="2014" name="Front. Microbiol.">
        <title>High frequency of phylogenetically diverse reductive dehalogenase-homologous genes in deep subseafloor sedimentary metagenomes.</title>
        <authorList>
            <person name="Kawai M."/>
            <person name="Futagami T."/>
            <person name="Toyoda A."/>
            <person name="Takaki Y."/>
            <person name="Nishi S."/>
            <person name="Hori S."/>
            <person name="Arai W."/>
            <person name="Tsubouchi T."/>
            <person name="Morono Y."/>
            <person name="Uchiyama I."/>
            <person name="Ito T."/>
            <person name="Fujiyama A."/>
            <person name="Inagaki F."/>
            <person name="Takami H."/>
        </authorList>
    </citation>
    <scope>NUCLEOTIDE SEQUENCE</scope>
    <source>
        <strain evidence="1">Expedition CK06-06</strain>
    </source>
</reference>
<dbReference type="InterPro" id="IPR007003">
    <property type="entry name" value="DUF655"/>
</dbReference>
<feature type="non-terminal residue" evidence="1">
    <location>
        <position position="1"/>
    </location>
</feature>
<dbReference type="AlphaFoldDB" id="X1RX24"/>
<name>X1RX24_9ZZZZ</name>
<comment type="caution">
    <text evidence="1">The sequence shown here is derived from an EMBL/GenBank/DDBJ whole genome shotgun (WGS) entry which is preliminary data.</text>
</comment>
<protein>
    <recommendedName>
        <fullName evidence="2">DUF655 domain-containing protein</fullName>
    </recommendedName>
</protein>
<evidence type="ECO:0000313" key="1">
    <source>
        <dbReference type="EMBL" id="GAI67745.1"/>
    </source>
</evidence>
<evidence type="ECO:0008006" key="2">
    <source>
        <dbReference type="Google" id="ProtNLM"/>
    </source>
</evidence>
<accession>X1RX24</accession>
<dbReference type="Pfam" id="PF04919">
    <property type="entry name" value="DUF655"/>
    <property type="match status" value="1"/>
</dbReference>
<dbReference type="EMBL" id="BARV01045324">
    <property type="protein sequence ID" value="GAI67745.1"/>
    <property type="molecule type" value="Genomic_DNA"/>
</dbReference>
<proteinExistence type="predicted"/>